<evidence type="ECO:0000313" key="1">
    <source>
        <dbReference type="EMBL" id="KIH86874.1"/>
    </source>
</evidence>
<dbReference type="OrthoDB" id="4865698at2759"/>
<proteinExistence type="predicted"/>
<name>A0A0C2ELA2_9PEZI</name>
<sequence>MDLLRDIEQAYAGFAPRHQHHDDLAGGVIVYTMNNLGGACIFFTSAYYNTPDSMARPDRAQLFSTYSSLLHQLRRGLPRRFHSTLDALIPQVPILFDESWPLVPHHVDLLENNIHVDKITGRMLGICDWRGAEVGPFGISLGGLETMLGVRTTSGDFWRYHPNFEELEHLFWDRLFYYLGGERGVSDVDKERIRVARLVGLFLANGFQNGVAATEESEDLRFLGAVVLR</sequence>
<dbReference type="EMBL" id="AWTV01000011">
    <property type="protein sequence ID" value="KIH86874.1"/>
    <property type="molecule type" value="Genomic_DNA"/>
</dbReference>
<dbReference type="GeneID" id="63681800"/>
<dbReference type="AlphaFoldDB" id="A0A0C2ELA2"/>
<dbReference type="SUPFAM" id="SSF56112">
    <property type="entry name" value="Protein kinase-like (PK-like)"/>
    <property type="match status" value="1"/>
</dbReference>
<dbReference type="InterPro" id="IPR011009">
    <property type="entry name" value="Kinase-like_dom_sf"/>
</dbReference>
<evidence type="ECO:0000313" key="2">
    <source>
        <dbReference type="Proteomes" id="UP000031575"/>
    </source>
</evidence>
<dbReference type="HOGENOM" id="CLU_109871_0_0_1"/>
<dbReference type="Proteomes" id="UP000031575">
    <property type="component" value="Unassembled WGS sequence"/>
</dbReference>
<dbReference type="RefSeq" id="XP_040614884.1">
    <property type="nucleotide sequence ID" value="XM_040766879.1"/>
</dbReference>
<reference evidence="1 2" key="1">
    <citation type="journal article" date="2014" name="BMC Genomics">
        <title>Comparative genomics of the major fungal agents of human and animal Sporotrichosis: Sporothrix schenckii and Sporothrix brasiliensis.</title>
        <authorList>
            <person name="Teixeira M.M."/>
            <person name="de Almeida L.G."/>
            <person name="Kubitschek-Barreira P."/>
            <person name="Alves F.L."/>
            <person name="Kioshima E.S."/>
            <person name="Abadio A.K."/>
            <person name="Fernandes L."/>
            <person name="Derengowski L.S."/>
            <person name="Ferreira K.S."/>
            <person name="Souza R.C."/>
            <person name="Ruiz J.C."/>
            <person name="de Andrade N.C."/>
            <person name="Paes H.C."/>
            <person name="Nicola A.M."/>
            <person name="Albuquerque P."/>
            <person name="Gerber A.L."/>
            <person name="Martins V.P."/>
            <person name="Peconick L.D."/>
            <person name="Neto A.V."/>
            <person name="Chaucanez C.B."/>
            <person name="Silva P.A."/>
            <person name="Cunha O.L."/>
            <person name="de Oliveira F.F."/>
            <person name="dos Santos T.C."/>
            <person name="Barros A.L."/>
            <person name="Soares M.A."/>
            <person name="de Oliveira L.M."/>
            <person name="Marini M.M."/>
            <person name="Villalobos-Duno H."/>
            <person name="Cunha M.M."/>
            <person name="de Hoog S."/>
            <person name="da Silveira J.F."/>
            <person name="Henrissat B."/>
            <person name="Nino-Vega G.A."/>
            <person name="Cisalpino P.S."/>
            <person name="Mora-Montes H.M."/>
            <person name="Almeida S.R."/>
            <person name="Stajich J.E."/>
            <person name="Lopes-Bezerra L.M."/>
            <person name="Vasconcelos A.T."/>
            <person name="Felipe M.S."/>
        </authorList>
    </citation>
    <scope>NUCLEOTIDE SEQUENCE [LARGE SCALE GENOMIC DNA]</scope>
    <source>
        <strain evidence="1 2">5110</strain>
    </source>
</reference>
<protein>
    <recommendedName>
        <fullName evidence="3">Aminoglycoside phosphotransferase domain-containing protein</fullName>
    </recommendedName>
</protein>
<comment type="caution">
    <text evidence="1">The sequence shown here is derived from an EMBL/GenBank/DDBJ whole genome shotgun (WGS) entry which is preliminary data.</text>
</comment>
<accession>A0A0C2ELA2</accession>
<dbReference type="VEuPathDB" id="FungiDB:SPBR_08641"/>
<keyword evidence="2" id="KW-1185">Reference proteome</keyword>
<evidence type="ECO:0008006" key="3">
    <source>
        <dbReference type="Google" id="ProtNLM"/>
    </source>
</evidence>
<organism evidence="1 2">
    <name type="scientific">Sporothrix brasiliensis 5110</name>
    <dbReference type="NCBI Taxonomy" id="1398154"/>
    <lineage>
        <taxon>Eukaryota</taxon>
        <taxon>Fungi</taxon>
        <taxon>Dikarya</taxon>
        <taxon>Ascomycota</taxon>
        <taxon>Pezizomycotina</taxon>
        <taxon>Sordariomycetes</taxon>
        <taxon>Sordariomycetidae</taxon>
        <taxon>Ophiostomatales</taxon>
        <taxon>Ophiostomataceae</taxon>
        <taxon>Sporothrix</taxon>
    </lineage>
</organism>
<gene>
    <name evidence="1" type="ORF">SPBR_08641</name>
</gene>